<organism evidence="3 4">
    <name type="scientific">Pararobbsia alpina</name>
    <dbReference type="NCBI Taxonomy" id="621374"/>
    <lineage>
        <taxon>Bacteria</taxon>
        <taxon>Pseudomonadati</taxon>
        <taxon>Pseudomonadota</taxon>
        <taxon>Betaproteobacteria</taxon>
        <taxon>Burkholderiales</taxon>
        <taxon>Burkholderiaceae</taxon>
        <taxon>Pararobbsia</taxon>
    </lineage>
</organism>
<name>A0A6S7BF73_9BURK</name>
<keyword evidence="4" id="KW-1185">Reference proteome</keyword>
<dbReference type="Pfam" id="PF22691">
    <property type="entry name" value="Thiolase_C_1"/>
    <property type="match status" value="1"/>
</dbReference>
<proteinExistence type="predicted"/>
<gene>
    <name evidence="3" type="primary">fadA_2</name>
    <name evidence="3" type="ORF">LMG28138_04440</name>
</gene>
<dbReference type="PANTHER" id="PTHR42870">
    <property type="entry name" value="ACETYL-COA C-ACETYLTRANSFERASE"/>
    <property type="match status" value="1"/>
</dbReference>
<dbReference type="SUPFAM" id="SSF53901">
    <property type="entry name" value="Thiolase-like"/>
    <property type="match status" value="1"/>
</dbReference>
<dbReference type="Gene3D" id="3.40.47.10">
    <property type="match status" value="1"/>
</dbReference>
<protein>
    <submittedName>
        <fullName evidence="3">3-ketoacyl-CoA thiolase</fullName>
        <ecNumber evidence="3">2.3.1.16</ecNumber>
    </submittedName>
</protein>
<dbReference type="Pfam" id="PF00108">
    <property type="entry name" value="Thiolase_N"/>
    <property type="match status" value="1"/>
</dbReference>
<dbReference type="CDD" id="cd00829">
    <property type="entry name" value="SCP-x_thiolase"/>
    <property type="match status" value="1"/>
</dbReference>
<keyword evidence="3" id="KW-0808">Transferase</keyword>
<evidence type="ECO:0000313" key="3">
    <source>
        <dbReference type="EMBL" id="CAB3798430.1"/>
    </source>
</evidence>
<evidence type="ECO:0000313" key="4">
    <source>
        <dbReference type="Proteomes" id="UP000494115"/>
    </source>
</evidence>
<evidence type="ECO:0000259" key="1">
    <source>
        <dbReference type="Pfam" id="PF00108"/>
    </source>
</evidence>
<dbReference type="InterPro" id="IPR055140">
    <property type="entry name" value="Thiolase_C_2"/>
</dbReference>
<dbReference type="InterPro" id="IPR016039">
    <property type="entry name" value="Thiolase-like"/>
</dbReference>
<dbReference type="InterPro" id="IPR020616">
    <property type="entry name" value="Thiolase_N"/>
</dbReference>
<dbReference type="EC" id="2.3.1.16" evidence="3"/>
<reference evidence="3 4" key="1">
    <citation type="submission" date="2020-04" db="EMBL/GenBank/DDBJ databases">
        <authorList>
            <person name="De Canck E."/>
        </authorList>
    </citation>
    <scope>NUCLEOTIDE SEQUENCE [LARGE SCALE GENOMIC DNA]</scope>
    <source>
        <strain evidence="3 4">LMG 28138</strain>
    </source>
</reference>
<keyword evidence="3" id="KW-0012">Acyltransferase</keyword>
<feature type="domain" description="Thiolase N-terminal" evidence="1">
    <location>
        <begin position="6"/>
        <end position="247"/>
    </location>
</feature>
<dbReference type="PIRSF" id="PIRSF000429">
    <property type="entry name" value="Ac-CoA_Ac_transf"/>
    <property type="match status" value="1"/>
</dbReference>
<sequence>MKTNAYVAGVGMTRFGKHGDKTLKALAAEAIRAALADAGLDARMLQAAWMGNAAAGVVTGQEMIRGEVALRGMGIGRIPVVNIENACASSSTALQQAAAFVMAGLYDVVLVCGYEKLFHEDKARSLGAFLSAVDVEDPEGALNVVKQLARAAGESYESDGPSAARSVFMDIYAMMARAHMKAYGTTAGDFARVVEKNAFHGSLNPRAQFRERVSVEDALNARSIVAPLTLPMCSPIGDGAAAVVLVSARKAREMSLVRPVRMVASVLATGWDRDQDRDDGQHDSVGALAARAAYEAAGIDPRDLSCVELHDASAPSELIAYEYLGLCAEGAGASLLAAGDTRLGGRIPVNVSGGLLRKGHPVGATGCAQIVELTEQLQGRSGARQVEGARIALAHNGGGAIGVDAAVTVVTILQRE</sequence>
<accession>A0A6S7BF73</accession>
<dbReference type="GO" id="GO:0003988">
    <property type="term" value="F:acetyl-CoA C-acyltransferase activity"/>
    <property type="evidence" value="ECO:0007669"/>
    <property type="project" value="UniProtKB-EC"/>
</dbReference>
<evidence type="ECO:0000259" key="2">
    <source>
        <dbReference type="Pfam" id="PF22691"/>
    </source>
</evidence>
<dbReference type="InterPro" id="IPR002155">
    <property type="entry name" value="Thiolase"/>
</dbReference>
<dbReference type="RefSeq" id="WP_175106982.1">
    <property type="nucleotide sequence ID" value="NZ_CADIKM010000029.1"/>
</dbReference>
<feature type="domain" description="Thiolase C-terminal" evidence="2">
    <location>
        <begin position="288"/>
        <end position="403"/>
    </location>
</feature>
<dbReference type="Proteomes" id="UP000494115">
    <property type="component" value="Unassembled WGS sequence"/>
</dbReference>
<dbReference type="EMBL" id="CADIKM010000029">
    <property type="protein sequence ID" value="CAB3798430.1"/>
    <property type="molecule type" value="Genomic_DNA"/>
</dbReference>
<dbReference type="PANTHER" id="PTHR42870:SF1">
    <property type="entry name" value="NON-SPECIFIC LIPID-TRANSFER PROTEIN-LIKE 2"/>
    <property type="match status" value="1"/>
</dbReference>
<dbReference type="AlphaFoldDB" id="A0A6S7BF73"/>